<dbReference type="RefSeq" id="WP_126812312.1">
    <property type="nucleotide sequence ID" value="NZ_NGKC01000002.1"/>
</dbReference>
<dbReference type="FunFam" id="3.40.50.300:FF:000425">
    <property type="entry name" value="Probable ABC transporter, ATP-binding subunit"/>
    <property type="match status" value="1"/>
</dbReference>
<dbReference type="InterPro" id="IPR003439">
    <property type="entry name" value="ABC_transporter-like_ATP-bd"/>
</dbReference>
<gene>
    <name evidence="7" type="ORF">CBF27_03090</name>
</gene>
<dbReference type="GO" id="GO:0016887">
    <property type="term" value="F:ATP hydrolysis activity"/>
    <property type="evidence" value="ECO:0007669"/>
    <property type="project" value="InterPro"/>
</dbReference>
<accession>A0A430B0X6</accession>
<dbReference type="Pfam" id="PF00005">
    <property type="entry name" value="ABC_tran"/>
    <property type="match status" value="1"/>
</dbReference>
<dbReference type="InterPro" id="IPR017871">
    <property type="entry name" value="ABC_transporter-like_CS"/>
</dbReference>
<dbReference type="SMART" id="SM00382">
    <property type="entry name" value="AAA"/>
    <property type="match status" value="1"/>
</dbReference>
<protein>
    <recommendedName>
        <fullName evidence="5">ABC-type quaternary amine transporter</fullName>
        <ecNumber evidence="5">7.6.2.9</ecNumber>
    </recommendedName>
</protein>
<feature type="domain" description="ABC transporter" evidence="6">
    <location>
        <begin position="2"/>
        <end position="236"/>
    </location>
</feature>
<dbReference type="PROSITE" id="PS50893">
    <property type="entry name" value="ABC_TRANSPORTER_2"/>
    <property type="match status" value="1"/>
</dbReference>
<name>A0A430B0X6_9ENTE</name>
<evidence type="ECO:0000256" key="2">
    <source>
        <dbReference type="ARBA" id="ARBA00022448"/>
    </source>
</evidence>
<evidence type="ECO:0000256" key="4">
    <source>
        <dbReference type="ARBA" id="ARBA00022840"/>
    </source>
</evidence>
<keyword evidence="2" id="KW-0813">Transport</keyword>
<dbReference type="GO" id="GO:0005524">
    <property type="term" value="F:ATP binding"/>
    <property type="evidence" value="ECO:0007669"/>
    <property type="project" value="UniProtKB-KW"/>
</dbReference>
<dbReference type="SUPFAM" id="SSF52540">
    <property type="entry name" value="P-loop containing nucleoside triphosphate hydrolases"/>
    <property type="match status" value="1"/>
</dbReference>
<evidence type="ECO:0000256" key="3">
    <source>
        <dbReference type="ARBA" id="ARBA00022741"/>
    </source>
</evidence>
<dbReference type="Proteomes" id="UP000286773">
    <property type="component" value="Unassembled WGS sequence"/>
</dbReference>
<keyword evidence="8" id="KW-1185">Reference proteome</keyword>
<dbReference type="InterPro" id="IPR046342">
    <property type="entry name" value="CBS_dom_sf"/>
</dbReference>
<dbReference type="PANTHER" id="PTHR43117">
    <property type="entry name" value="OSMOPROTECTANT IMPORT ATP-BINDING PROTEIN OSMV"/>
    <property type="match status" value="1"/>
</dbReference>
<keyword evidence="3" id="KW-0547">Nucleotide-binding</keyword>
<evidence type="ECO:0000313" key="7">
    <source>
        <dbReference type="EMBL" id="RSU13901.1"/>
    </source>
</evidence>
<comment type="caution">
    <text evidence="7">The sequence shown here is derived from an EMBL/GenBank/DDBJ whole genome shotgun (WGS) entry which is preliminary data.</text>
</comment>
<keyword evidence="4" id="KW-0067">ATP-binding</keyword>
<dbReference type="GO" id="GO:0015418">
    <property type="term" value="F:ABC-type quaternary ammonium compound transporting activity"/>
    <property type="evidence" value="ECO:0007669"/>
    <property type="project" value="UniProtKB-EC"/>
</dbReference>
<sequence>MIRLDNVVKTFDEKVAVDHMTISIQTGELCVLLGQSGCGKSTTLRMINRLIDPTQGKIEIDGQDVMDYKLEELRRKIGYVVQSTGLFPHMNVRENISIVPRLLKKKEDWILDRVIHLIDMVGLSPEQYINKYPDELSGGEAQRIGVARALAADPNIILMDEPFGAVDPINRKNLQDEFLKLQRELKKTVVFVTHDIEEALKMGDKIAIMSKGKLEAFGAPEEVVLSDNPFVQTFLGQEATLKVLTRYTAAAYMTQADRTDYHAYASHSDDLKDILGLMLKENVTTVSVVDETGAIAGSIDFSTISQVMERRNNEQNSHGS</sequence>
<proteinExistence type="inferred from homology"/>
<evidence type="ECO:0000313" key="8">
    <source>
        <dbReference type="Proteomes" id="UP000286773"/>
    </source>
</evidence>
<dbReference type="InterPro" id="IPR027417">
    <property type="entry name" value="P-loop_NTPase"/>
</dbReference>
<dbReference type="PROSITE" id="PS00211">
    <property type="entry name" value="ABC_TRANSPORTER_1"/>
    <property type="match status" value="1"/>
</dbReference>
<dbReference type="EMBL" id="NGKC01000002">
    <property type="protein sequence ID" value="RSU13901.1"/>
    <property type="molecule type" value="Genomic_DNA"/>
</dbReference>
<dbReference type="AlphaFoldDB" id="A0A430B0X6"/>
<comment type="similarity">
    <text evidence="1">Belongs to the ABC transporter superfamily.</text>
</comment>
<dbReference type="EC" id="7.6.2.9" evidence="5"/>
<evidence type="ECO:0000259" key="6">
    <source>
        <dbReference type="PROSITE" id="PS50893"/>
    </source>
</evidence>
<organism evidence="7 8">
    <name type="scientific">Vagococcus acidifermentans</name>
    <dbReference type="NCBI Taxonomy" id="564710"/>
    <lineage>
        <taxon>Bacteria</taxon>
        <taxon>Bacillati</taxon>
        <taxon>Bacillota</taxon>
        <taxon>Bacilli</taxon>
        <taxon>Lactobacillales</taxon>
        <taxon>Enterococcaceae</taxon>
        <taxon>Vagococcus</taxon>
    </lineage>
</organism>
<dbReference type="OrthoDB" id="9802264at2"/>
<reference evidence="7 8" key="1">
    <citation type="submission" date="2017-05" db="EMBL/GenBank/DDBJ databases">
        <title>Vagococcus spp. assemblies.</title>
        <authorList>
            <person name="Gulvik C.A."/>
        </authorList>
    </citation>
    <scope>NUCLEOTIDE SEQUENCE [LARGE SCALE GENOMIC DNA]</scope>
    <source>
        <strain evidence="7 8">LMG 24798</strain>
    </source>
</reference>
<dbReference type="InterPro" id="IPR003593">
    <property type="entry name" value="AAA+_ATPase"/>
</dbReference>
<dbReference type="SUPFAM" id="SSF54631">
    <property type="entry name" value="CBS-domain pair"/>
    <property type="match status" value="1"/>
</dbReference>
<evidence type="ECO:0000256" key="1">
    <source>
        <dbReference type="ARBA" id="ARBA00005417"/>
    </source>
</evidence>
<dbReference type="Gene3D" id="3.40.50.300">
    <property type="entry name" value="P-loop containing nucleotide triphosphate hydrolases"/>
    <property type="match status" value="1"/>
</dbReference>
<evidence type="ECO:0000256" key="5">
    <source>
        <dbReference type="ARBA" id="ARBA00066388"/>
    </source>
</evidence>
<dbReference type="PANTHER" id="PTHR43117:SF4">
    <property type="entry name" value="OSMOPROTECTANT IMPORT ATP-BINDING PROTEIN OSMV"/>
    <property type="match status" value="1"/>
</dbReference>